<organism evidence="2 3">
    <name type="scientific">Corynebacterium macginleyi</name>
    <dbReference type="NCBI Taxonomy" id="38290"/>
    <lineage>
        <taxon>Bacteria</taxon>
        <taxon>Bacillati</taxon>
        <taxon>Actinomycetota</taxon>
        <taxon>Actinomycetes</taxon>
        <taxon>Mycobacteriales</taxon>
        <taxon>Corynebacteriaceae</taxon>
        <taxon>Corynebacterium</taxon>
    </lineage>
</organism>
<accession>A0A3M0FWP6</accession>
<comment type="caution">
    <text evidence="2">The sequence shown here is derived from an EMBL/GenBank/DDBJ whole genome shotgun (WGS) entry which is preliminary data.</text>
</comment>
<protein>
    <submittedName>
        <fullName evidence="2">Uncharacterized protein</fullName>
    </submittedName>
</protein>
<dbReference type="EMBL" id="REGC01000016">
    <property type="protein sequence ID" value="RMB57180.1"/>
    <property type="molecule type" value="Genomic_DNA"/>
</dbReference>
<feature type="transmembrane region" description="Helical" evidence="1">
    <location>
        <begin position="57"/>
        <end position="76"/>
    </location>
</feature>
<sequence length="91" mass="9971">MENNLIIVLIGITLIIWCALYRYRATTAKWVLIAALLSTCLAFTLGLSEILGLGHGYIDLLSLVNVFLNAFILLAIGQSPNRGKSTHIKDV</sequence>
<reference evidence="2 3" key="1">
    <citation type="submission" date="2018-10" db="EMBL/GenBank/DDBJ databases">
        <title>Corynebacterium macginleyi genome sequencing and assembly of the type strain and two clinical samples.</title>
        <authorList>
            <person name="Bernier A.-M."/>
            <person name="Bernard K."/>
        </authorList>
    </citation>
    <scope>NUCLEOTIDE SEQUENCE [LARGE SCALE GENOMIC DNA]</scope>
    <source>
        <strain evidence="2 3">NML 120205</strain>
    </source>
</reference>
<proteinExistence type="predicted"/>
<dbReference type="AlphaFoldDB" id="A0A3M0FWP6"/>
<evidence type="ECO:0000313" key="2">
    <source>
        <dbReference type="EMBL" id="RMB57180.1"/>
    </source>
</evidence>
<dbReference type="Proteomes" id="UP000270649">
    <property type="component" value="Unassembled WGS sequence"/>
</dbReference>
<evidence type="ECO:0000256" key="1">
    <source>
        <dbReference type="SAM" id="Phobius"/>
    </source>
</evidence>
<evidence type="ECO:0000313" key="3">
    <source>
        <dbReference type="Proteomes" id="UP000270649"/>
    </source>
</evidence>
<keyword evidence="1" id="KW-0472">Membrane</keyword>
<gene>
    <name evidence="2" type="ORF">D9543_09860</name>
</gene>
<feature type="transmembrane region" description="Helical" evidence="1">
    <location>
        <begin position="30"/>
        <end position="51"/>
    </location>
</feature>
<feature type="transmembrane region" description="Helical" evidence="1">
    <location>
        <begin position="6"/>
        <end position="23"/>
    </location>
</feature>
<name>A0A3M0FWP6_9CORY</name>
<keyword evidence="1" id="KW-0812">Transmembrane</keyword>
<keyword evidence="1" id="KW-1133">Transmembrane helix</keyword>